<name>A0A1M6AJW4_9FLAO</name>
<gene>
    <name evidence="2" type="ORF">SAMN04488508_101333</name>
</gene>
<proteinExistence type="predicted"/>
<dbReference type="AlphaFoldDB" id="A0A1M6AJW4"/>
<evidence type="ECO:0000313" key="3">
    <source>
        <dbReference type="Proteomes" id="UP000184432"/>
    </source>
</evidence>
<evidence type="ECO:0000256" key="1">
    <source>
        <dbReference type="SAM" id="SignalP"/>
    </source>
</evidence>
<reference evidence="3" key="1">
    <citation type="submission" date="2016-11" db="EMBL/GenBank/DDBJ databases">
        <authorList>
            <person name="Varghese N."/>
            <person name="Submissions S."/>
        </authorList>
    </citation>
    <scope>NUCLEOTIDE SEQUENCE [LARGE SCALE GENOMIC DNA]</scope>
    <source>
        <strain evidence="3">DSM 22623</strain>
    </source>
</reference>
<dbReference type="EMBL" id="FQYP01000001">
    <property type="protein sequence ID" value="SHI36799.1"/>
    <property type="molecule type" value="Genomic_DNA"/>
</dbReference>
<protein>
    <submittedName>
        <fullName evidence="2">Uncharacterized protein</fullName>
    </submittedName>
</protein>
<keyword evidence="1" id="KW-0732">Signal</keyword>
<feature type="signal peptide" evidence="1">
    <location>
        <begin position="1"/>
        <end position="21"/>
    </location>
</feature>
<feature type="chain" id="PRO_5012703025" evidence="1">
    <location>
        <begin position="22"/>
        <end position="184"/>
    </location>
</feature>
<dbReference type="Proteomes" id="UP000184432">
    <property type="component" value="Unassembled WGS sequence"/>
</dbReference>
<accession>A0A1M6AJW4</accession>
<sequence length="184" mass="20542">MKNYLFLLALLSLPFTHVSNAQLRIGGGISIGVNIDLPLPEIAVVVGDAPCPQPQNRRPIVHNYGSINHQNGPYGRHIYEVTGARLQPTSNQEERILYYLGSGDVLELIIHTVNPNDYNYHYYDANCGDCWTNNNSIVAIYMNQEEIPLHNGSISLQPEVNGRLHSVINLHSIYDGDFNGTIVF</sequence>
<organism evidence="2 3">
    <name type="scientific">Aquimarina spongiae</name>
    <dbReference type="NCBI Taxonomy" id="570521"/>
    <lineage>
        <taxon>Bacteria</taxon>
        <taxon>Pseudomonadati</taxon>
        <taxon>Bacteroidota</taxon>
        <taxon>Flavobacteriia</taxon>
        <taxon>Flavobacteriales</taxon>
        <taxon>Flavobacteriaceae</taxon>
        <taxon>Aquimarina</taxon>
    </lineage>
</organism>
<keyword evidence="3" id="KW-1185">Reference proteome</keyword>
<dbReference type="OrthoDB" id="1163466at2"/>
<dbReference type="RefSeq" id="WP_073312969.1">
    <property type="nucleotide sequence ID" value="NZ_FQYP01000001.1"/>
</dbReference>
<evidence type="ECO:0000313" key="2">
    <source>
        <dbReference type="EMBL" id="SHI36799.1"/>
    </source>
</evidence>